<dbReference type="GO" id="GO:0022900">
    <property type="term" value="P:electron transport chain"/>
    <property type="evidence" value="ECO:0007669"/>
    <property type="project" value="UniProtKB-UniRule"/>
</dbReference>
<comment type="function">
    <text evidence="6">Part of a membrane-bound complex that couples electron transfer with translocation of ions across the membrane.</text>
</comment>
<evidence type="ECO:0000313" key="9">
    <source>
        <dbReference type="EMBL" id="BBL72602.1"/>
    </source>
</evidence>
<dbReference type="EC" id="7.-.-.-" evidence="6"/>
<keyword evidence="6 7" id="KW-0812">Transmembrane</keyword>
<keyword evidence="6" id="KW-0997">Cell inner membrane</keyword>
<feature type="domain" description="FMN-binding" evidence="8">
    <location>
        <begin position="111"/>
        <end position="203"/>
    </location>
</feature>
<keyword evidence="3 6" id="KW-0285">Flavoprotein</keyword>
<keyword evidence="6" id="KW-1003">Cell membrane</keyword>
<evidence type="ECO:0000256" key="3">
    <source>
        <dbReference type="ARBA" id="ARBA00022630"/>
    </source>
</evidence>
<evidence type="ECO:0000313" key="10">
    <source>
        <dbReference type="Proteomes" id="UP000824988"/>
    </source>
</evidence>
<dbReference type="SMART" id="SM00900">
    <property type="entry name" value="FMN_bind"/>
    <property type="match status" value="1"/>
</dbReference>
<comment type="subcellular location">
    <subcellularLocation>
        <location evidence="6">Cell inner membrane</location>
        <topology evidence="6">Single-pass membrane protein</topology>
    </subcellularLocation>
</comment>
<evidence type="ECO:0000259" key="8">
    <source>
        <dbReference type="SMART" id="SM00900"/>
    </source>
</evidence>
<dbReference type="PANTHER" id="PTHR36118:SF1">
    <property type="entry name" value="ION-TRANSLOCATING OXIDOREDUCTASE COMPLEX SUBUNIT G"/>
    <property type="match status" value="1"/>
</dbReference>
<feature type="modified residue" description="FMN phosphoryl threonine" evidence="6">
    <location>
        <position position="186"/>
    </location>
</feature>
<protein>
    <recommendedName>
        <fullName evidence="6">Ion-translocating oxidoreductase complex subunit G</fullName>
        <ecNumber evidence="6">7.-.-.-</ecNumber>
    </recommendedName>
    <alternativeName>
        <fullName evidence="6">Rnf electron transport complex subunit G</fullName>
    </alternativeName>
</protein>
<reference evidence="9" key="1">
    <citation type="submission" date="2019-06" db="EMBL/GenBank/DDBJ databases">
        <title>Complete genome sequence of Methylogaea oryzae strain JCM16910.</title>
        <authorList>
            <person name="Asakawa S."/>
        </authorList>
    </citation>
    <scope>NUCLEOTIDE SEQUENCE</scope>
    <source>
        <strain evidence="9">E10</strain>
    </source>
</reference>
<dbReference type="GO" id="GO:0010181">
    <property type="term" value="F:FMN binding"/>
    <property type="evidence" value="ECO:0007669"/>
    <property type="project" value="InterPro"/>
</dbReference>
<dbReference type="GO" id="GO:0005886">
    <property type="term" value="C:plasma membrane"/>
    <property type="evidence" value="ECO:0007669"/>
    <property type="project" value="UniProtKB-SubCell"/>
</dbReference>
<dbReference type="Pfam" id="PF04205">
    <property type="entry name" value="FMN_bind"/>
    <property type="match status" value="1"/>
</dbReference>
<dbReference type="GO" id="GO:0009055">
    <property type="term" value="F:electron transfer activity"/>
    <property type="evidence" value="ECO:0007669"/>
    <property type="project" value="InterPro"/>
</dbReference>
<proteinExistence type="inferred from homology"/>
<evidence type="ECO:0000256" key="7">
    <source>
        <dbReference type="SAM" id="Phobius"/>
    </source>
</evidence>
<evidence type="ECO:0000256" key="6">
    <source>
        <dbReference type="HAMAP-Rule" id="MF_00479"/>
    </source>
</evidence>
<dbReference type="Proteomes" id="UP000824988">
    <property type="component" value="Chromosome"/>
</dbReference>
<dbReference type="KEGG" id="moz:MoryE10_32080"/>
<keyword evidence="5 6" id="KW-0249">Electron transport</keyword>
<dbReference type="AlphaFoldDB" id="A0A8D4VST2"/>
<evidence type="ECO:0000256" key="5">
    <source>
        <dbReference type="ARBA" id="ARBA00022982"/>
    </source>
</evidence>
<keyword evidence="6 7" id="KW-1133">Transmembrane helix</keyword>
<keyword evidence="6" id="KW-1278">Translocase</keyword>
<keyword evidence="10" id="KW-1185">Reference proteome</keyword>
<keyword evidence="6 7" id="KW-0472">Membrane</keyword>
<dbReference type="NCBIfam" id="TIGR01947">
    <property type="entry name" value="rnfG"/>
    <property type="match status" value="1"/>
</dbReference>
<keyword evidence="2 6" id="KW-0597">Phosphoprotein</keyword>
<dbReference type="HAMAP" id="MF_00479">
    <property type="entry name" value="RsxG_RnfG"/>
    <property type="match status" value="1"/>
</dbReference>
<comment type="subunit">
    <text evidence="6">The complex is composed of six subunits: RnfA, RnfB, RnfC, RnfD, RnfE and RnfG.</text>
</comment>
<dbReference type="InterPro" id="IPR010209">
    <property type="entry name" value="Ion_transpt_RnfG/RsxG"/>
</dbReference>
<dbReference type="EMBL" id="AP019782">
    <property type="protein sequence ID" value="BBL72602.1"/>
    <property type="molecule type" value="Genomic_DNA"/>
</dbReference>
<gene>
    <name evidence="6" type="primary">rnfG</name>
    <name evidence="9" type="ORF">MoryE10_32080</name>
</gene>
<comment type="similarity">
    <text evidence="6">Belongs to the RnfG family.</text>
</comment>
<dbReference type="PANTHER" id="PTHR36118">
    <property type="entry name" value="ION-TRANSLOCATING OXIDOREDUCTASE COMPLEX SUBUNIT G"/>
    <property type="match status" value="1"/>
</dbReference>
<dbReference type="PIRSF" id="PIRSF006091">
    <property type="entry name" value="E_trnsport_RnfG"/>
    <property type="match status" value="1"/>
</dbReference>
<accession>A0A8D4VST2</accession>
<keyword evidence="1 6" id="KW-0813">Transport</keyword>
<evidence type="ECO:0000256" key="4">
    <source>
        <dbReference type="ARBA" id="ARBA00022643"/>
    </source>
</evidence>
<organism evidence="9 10">
    <name type="scientific">Methylogaea oryzae</name>
    <dbReference type="NCBI Taxonomy" id="1295382"/>
    <lineage>
        <taxon>Bacteria</taxon>
        <taxon>Pseudomonadati</taxon>
        <taxon>Pseudomonadota</taxon>
        <taxon>Gammaproteobacteria</taxon>
        <taxon>Methylococcales</taxon>
        <taxon>Methylococcaceae</taxon>
        <taxon>Methylogaea</taxon>
    </lineage>
</organism>
<name>A0A8D4VST2_9GAMM</name>
<evidence type="ECO:0000256" key="1">
    <source>
        <dbReference type="ARBA" id="ARBA00022448"/>
    </source>
</evidence>
<dbReference type="RefSeq" id="WP_082411554.1">
    <property type="nucleotide sequence ID" value="NZ_AP019782.1"/>
</dbReference>
<comment type="cofactor">
    <cofactor evidence="6">
        <name>FMN</name>
        <dbReference type="ChEBI" id="CHEBI:58210"/>
    </cofactor>
</comment>
<evidence type="ECO:0000256" key="2">
    <source>
        <dbReference type="ARBA" id="ARBA00022553"/>
    </source>
</evidence>
<keyword evidence="4 6" id="KW-0288">FMN</keyword>
<sequence length="220" mass="23174">MSALESLLARFDPAIVKAAKTLGLFALLGMGAVGLFHAMTAGRIAANERAALLHSLQALVPAGSYDNDLLADQIEIDDPAALGTAQPVPVYRARKDGQPLAAVLSTAAGDGYNGTIKLLVAVKADGTLAGVRVVGHKETPGLGDAIEESRSNWIHGFDGLSLDNPGDAQWKVKRDGGRFDQFAGATITPRAVVKAVHKTLLYFRDHRDALFAPSAKENQP</sequence>
<dbReference type="InterPro" id="IPR007329">
    <property type="entry name" value="FMN-bd"/>
</dbReference>
<dbReference type="NCBIfam" id="NF002519">
    <property type="entry name" value="PRK01908.1"/>
    <property type="match status" value="1"/>
</dbReference>
<feature type="transmembrane region" description="Helical" evidence="7">
    <location>
        <begin position="21"/>
        <end position="39"/>
    </location>
</feature>